<dbReference type="RefSeq" id="WP_149298468.1">
    <property type="nucleotide sequence ID" value="NZ_VTWH01000001.1"/>
</dbReference>
<feature type="domain" description="Ribbon-helix-helix" evidence="2">
    <location>
        <begin position="3"/>
        <end position="64"/>
    </location>
</feature>
<reference evidence="3 4" key="1">
    <citation type="submission" date="2019-08" db="EMBL/GenBank/DDBJ databases">
        <title>Aureimonas fodiniaquatilis sp. nov., isolated from a coal mine wastewater.</title>
        <authorList>
            <person name="Kim W."/>
        </authorList>
    </citation>
    <scope>NUCLEOTIDE SEQUENCE [LARGE SCALE GENOMIC DNA]</scope>
    <source>
        <strain evidence="3 4">CAU 1482</strain>
    </source>
</reference>
<feature type="region of interest" description="Disordered" evidence="1">
    <location>
        <begin position="74"/>
        <end position="93"/>
    </location>
</feature>
<dbReference type="Pfam" id="PF13467">
    <property type="entry name" value="RHH_4"/>
    <property type="match status" value="1"/>
</dbReference>
<accession>A0A5B0E199</accession>
<dbReference type="Proteomes" id="UP000324738">
    <property type="component" value="Unassembled WGS sequence"/>
</dbReference>
<gene>
    <name evidence="3" type="ORF">FPY71_05880</name>
</gene>
<evidence type="ECO:0000313" key="4">
    <source>
        <dbReference type="Proteomes" id="UP000324738"/>
    </source>
</evidence>
<dbReference type="Gene3D" id="1.10.3990.20">
    <property type="entry name" value="protein bp1543"/>
    <property type="match status" value="1"/>
</dbReference>
<dbReference type="InterPro" id="IPR027373">
    <property type="entry name" value="RHH_dom"/>
</dbReference>
<dbReference type="OrthoDB" id="7477016at2"/>
<dbReference type="AlphaFoldDB" id="A0A5B0E199"/>
<proteinExistence type="predicted"/>
<comment type="caution">
    <text evidence="3">The sequence shown here is derived from an EMBL/GenBank/DDBJ whole genome shotgun (WGS) entry which is preliminary data.</text>
</comment>
<dbReference type="InterPro" id="IPR038268">
    <property type="entry name" value="RHH_sf"/>
</dbReference>
<keyword evidence="4" id="KW-1185">Reference proteome</keyword>
<sequence length="93" mass="9997">MIVKRSVAIKGHRTSISIEELFWNCLKGIAARRELSLAALIAEIDRARGKEENLSSALRVFVLSDALSRLPAPASEAETSPVQPALRAVSGKG</sequence>
<dbReference type="EMBL" id="VTWH01000001">
    <property type="protein sequence ID" value="KAA0972603.1"/>
    <property type="molecule type" value="Genomic_DNA"/>
</dbReference>
<organism evidence="3 4">
    <name type="scientific">Aureimonas fodinaquatilis</name>
    <dbReference type="NCBI Taxonomy" id="2565783"/>
    <lineage>
        <taxon>Bacteria</taxon>
        <taxon>Pseudomonadati</taxon>
        <taxon>Pseudomonadota</taxon>
        <taxon>Alphaproteobacteria</taxon>
        <taxon>Hyphomicrobiales</taxon>
        <taxon>Aurantimonadaceae</taxon>
        <taxon>Aureimonas</taxon>
    </lineage>
</organism>
<evidence type="ECO:0000256" key="1">
    <source>
        <dbReference type="SAM" id="MobiDB-lite"/>
    </source>
</evidence>
<name>A0A5B0E199_9HYPH</name>
<evidence type="ECO:0000259" key="2">
    <source>
        <dbReference type="Pfam" id="PF13467"/>
    </source>
</evidence>
<protein>
    <submittedName>
        <fullName evidence="3">Ribbon-helix-helix domain-containing protein</fullName>
    </submittedName>
</protein>
<evidence type="ECO:0000313" key="3">
    <source>
        <dbReference type="EMBL" id="KAA0972603.1"/>
    </source>
</evidence>